<dbReference type="InterPro" id="IPR029044">
    <property type="entry name" value="Nucleotide-diphossugar_trans"/>
</dbReference>
<keyword evidence="2" id="KW-0808">Transferase</keyword>
<dbReference type="OrthoDB" id="9779263at2"/>
<keyword evidence="3" id="KW-1185">Reference proteome</keyword>
<evidence type="ECO:0000259" key="1">
    <source>
        <dbReference type="Pfam" id="PF12804"/>
    </source>
</evidence>
<dbReference type="InterPro" id="IPR025877">
    <property type="entry name" value="MobA-like_NTP_Trfase"/>
</dbReference>
<dbReference type="PANTHER" id="PTHR43777">
    <property type="entry name" value="MOLYBDENUM COFACTOR CYTIDYLYLTRANSFERASE"/>
    <property type="match status" value="1"/>
</dbReference>
<proteinExistence type="predicted"/>
<dbReference type="GO" id="GO:0016779">
    <property type="term" value="F:nucleotidyltransferase activity"/>
    <property type="evidence" value="ECO:0007669"/>
    <property type="project" value="UniProtKB-ARBA"/>
</dbReference>
<dbReference type="CDD" id="cd04182">
    <property type="entry name" value="GT_2_like_f"/>
    <property type="match status" value="1"/>
</dbReference>
<dbReference type="SUPFAM" id="SSF53448">
    <property type="entry name" value="Nucleotide-diphospho-sugar transferases"/>
    <property type="match status" value="1"/>
</dbReference>
<sequence>MTGIVILAAGSSTRMGRPKQQLPYNNGTLLQNAINAALGVESAGVYVVLGSHANEITDAISHLPVNILYNPNWQLGMASSISTGVKALSANKDVDSALIMLCDQPFADASLLNNLIQLKPDAAKYIVACGYAKSIGVPAIFSRSYFGPLLSLTGEQGAKKLIAENADEVIVYNFEKGKVDIDTPVDYEMLKHGQFNN</sequence>
<dbReference type="Pfam" id="PF12804">
    <property type="entry name" value="NTP_transf_3"/>
    <property type="match status" value="1"/>
</dbReference>
<protein>
    <submittedName>
        <fullName evidence="2">NTP transferase domain-containing protein</fullName>
    </submittedName>
</protein>
<comment type="caution">
    <text evidence="2">The sequence shown here is derived from an EMBL/GenBank/DDBJ whole genome shotgun (WGS) entry which is preliminary data.</text>
</comment>
<evidence type="ECO:0000313" key="3">
    <source>
        <dbReference type="Proteomes" id="UP000434850"/>
    </source>
</evidence>
<accession>A0A6I4IBE1</accession>
<gene>
    <name evidence="2" type="ORF">GO816_14265</name>
</gene>
<name>A0A6I4IBE1_9SPHI</name>
<dbReference type="RefSeq" id="WP_157542608.1">
    <property type="nucleotide sequence ID" value="NZ_WQLA01000005.1"/>
</dbReference>
<dbReference type="Gene3D" id="3.90.550.10">
    <property type="entry name" value="Spore Coat Polysaccharide Biosynthesis Protein SpsA, Chain A"/>
    <property type="match status" value="1"/>
</dbReference>
<dbReference type="AlphaFoldDB" id="A0A6I4IBE1"/>
<dbReference type="EMBL" id="WQLA01000005">
    <property type="protein sequence ID" value="MVN92297.1"/>
    <property type="molecule type" value="Genomic_DNA"/>
</dbReference>
<dbReference type="Proteomes" id="UP000434850">
    <property type="component" value="Unassembled WGS sequence"/>
</dbReference>
<evidence type="ECO:0000313" key="2">
    <source>
        <dbReference type="EMBL" id="MVN92297.1"/>
    </source>
</evidence>
<reference evidence="2 3" key="1">
    <citation type="submission" date="2019-12" db="EMBL/GenBank/DDBJ databases">
        <title>Mucilaginibacter sp. HME9299 genome sequencing and assembly.</title>
        <authorList>
            <person name="Kang H."/>
            <person name="Kim H."/>
            <person name="Joh K."/>
        </authorList>
    </citation>
    <scope>NUCLEOTIDE SEQUENCE [LARGE SCALE GENOMIC DNA]</scope>
    <source>
        <strain evidence="2 3">HME9299</strain>
    </source>
</reference>
<organism evidence="2 3">
    <name type="scientific">Mucilaginibacter aquatilis</name>
    <dbReference type="NCBI Taxonomy" id="1517760"/>
    <lineage>
        <taxon>Bacteria</taxon>
        <taxon>Pseudomonadati</taxon>
        <taxon>Bacteroidota</taxon>
        <taxon>Sphingobacteriia</taxon>
        <taxon>Sphingobacteriales</taxon>
        <taxon>Sphingobacteriaceae</taxon>
        <taxon>Mucilaginibacter</taxon>
    </lineage>
</organism>
<dbReference type="PANTHER" id="PTHR43777:SF1">
    <property type="entry name" value="MOLYBDENUM COFACTOR CYTIDYLYLTRANSFERASE"/>
    <property type="match status" value="1"/>
</dbReference>
<feature type="domain" description="MobA-like NTP transferase" evidence="1">
    <location>
        <begin position="5"/>
        <end position="165"/>
    </location>
</feature>